<dbReference type="GO" id="GO:0016114">
    <property type="term" value="P:terpenoid biosynthetic process"/>
    <property type="evidence" value="ECO:0007669"/>
    <property type="project" value="InterPro"/>
</dbReference>
<evidence type="ECO:0000256" key="2">
    <source>
        <dbReference type="ARBA" id="ARBA00022723"/>
    </source>
</evidence>
<dbReference type="InterPro" id="IPR004588">
    <property type="entry name" value="IspG_bac-typ"/>
</dbReference>
<sequence length="165" mass="17939">RRYEDTTVEAVAVKAAADLGSLFLDGLADGIRIDAPHLSEKEIAEIELMILQAARVRMSRTEYIACPSCGRTLYDIEGTLAAIRARTSHLKNLKIGVMGCIVNGPGEMADADYGYVGAAPGRITLYKGRTVVEKNIPQEEALDRLVALIKANGDWADPENQPERP</sequence>
<reference evidence="8" key="1">
    <citation type="journal article" date="2013" name="Environ. Microbiol.">
        <title>Microbiota from the distal guts of lean and obese adolescents exhibit partial functional redundancy besides clear differences in community structure.</title>
        <authorList>
            <person name="Ferrer M."/>
            <person name="Ruiz A."/>
            <person name="Lanza F."/>
            <person name="Haange S.B."/>
            <person name="Oberbach A."/>
            <person name="Till H."/>
            <person name="Bargiela R."/>
            <person name="Campoy C."/>
            <person name="Segura M.T."/>
            <person name="Richter M."/>
            <person name="von Bergen M."/>
            <person name="Seifert J."/>
            <person name="Suarez A."/>
        </authorList>
    </citation>
    <scope>NUCLEOTIDE SEQUENCE</scope>
</reference>
<keyword evidence="3" id="KW-0560">Oxidoreductase</keyword>
<dbReference type="SUPFAM" id="SSF56014">
    <property type="entry name" value="Nitrite and sulphite reductase 4Fe-4S domain-like"/>
    <property type="match status" value="1"/>
</dbReference>
<keyword evidence="1" id="KW-0004">4Fe-4S</keyword>
<accession>K1U5M8</accession>
<dbReference type="PANTHER" id="PTHR30454">
    <property type="entry name" value="4-HYDROXY-3-METHYLBUT-2-EN-1-YL DIPHOSPHATE SYNTHASE"/>
    <property type="match status" value="1"/>
</dbReference>
<dbReference type="InterPro" id="IPR045854">
    <property type="entry name" value="NO2/SO3_Rdtase_4Fe4S_sf"/>
</dbReference>
<dbReference type="AlphaFoldDB" id="K1U5M8"/>
<dbReference type="Pfam" id="PF26540">
    <property type="entry name" value="GcpE_C"/>
    <property type="match status" value="1"/>
</dbReference>
<dbReference type="PANTHER" id="PTHR30454:SF0">
    <property type="entry name" value="4-HYDROXY-3-METHYLBUT-2-EN-1-YL DIPHOSPHATE SYNTHASE (FERREDOXIN), CHLOROPLASTIC"/>
    <property type="match status" value="1"/>
</dbReference>
<keyword evidence="5" id="KW-0411">Iron-sulfur</keyword>
<dbReference type="GO" id="GO:0051539">
    <property type="term" value="F:4 iron, 4 sulfur cluster binding"/>
    <property type="evidence" value="ECO:0007669"/>
    <property type="project" value="UniProtKB-KW"/>
</dbReference>
<evidence type="ECO:0000256" key="3">
    <source>
        <dbReference type="ARBA" id="ARBA00023002"/>
    </source>
</evidence>
<proteinExistence type="predicted"/>
<dbReference type="Gene3D" id="3.30.413.10">
    <property type="entry name" value="Sulfite Reductase Hemoprotein, domain 1"/>
    <property type="match status" value="1"/>
</dbReference>
<dbReference type="GO" id="GO:0019288">
    <property type="term" value="P:isopentenyl diphosphate biosynthetic process, methylerythritol 4-phosphate pathway"/>
    <property type="evidence" value="ECO:0007669"/>
    <property type="project" value="TreeGrafter"/>
</dbReference>
<evidence type="ECO:0000313" key="8">
    <source>
        <dbReference type="EMBL" id="EKC80512.1"/>
    </source>
</evidence>
<dbReference type="InterPro" id="IPR058579">
    <property type="entry name" value="IspG_C"/>
</dbReference>
<dbReference type="GO" id="GO:0046872">
    <property type="term" value="F:metal ion binding"/>
    <property type="evidence" value="ECO:0007669"/>
    <property type="project" value="UniProtKB-KW"/>
</dbReference>
<evidence type="ECO:0000259" key="7">
    <source>
        <dbReference type="Pfam" id="PF26540"/>
    </source>
</evidence>
<organism evidence="8">
    <name type="scientific">human gut metagenome</name>
    <dbReference type="NCBI Taxonomy" id="408170"/>
    <lineage>
        <taxon>unclassified sequences</taxon>
        <taxon>metagenomes</taxon>
        <taxon>organismal metagenomes</taxon>
    </lineage>
</organism>
<gene>
    <name evidence="8" type="ORF">LEA_01302</name>
</gene>
<comment type="caution">
    <text evidence="8">The sequence shown here is derived from an EMBL/GenBank/DDBJ whole genome shotgun (WGS) entry which is preliminary data.</text>
</comment>
<evidence type="ECO:0000256" key="1">
    <source>
        <dbReference type="ARBA" id="ARBA00022485"/>
    </source>
</evidence>
<feature type="domain" description="IspG C-terminal" evidence="7">
    <location>
        <begin position="62"/>
        <end position="150"/>
    </location>
</feature>
<feature type="non-terminal residue" evidence="8">
    <location>
        <position position="1"/>
    </location>
</feature>
<dbReference type="FunFam" id="3.30.413.10:FF:000006">
    <property type="entry name" value="4-hydroxy-3-methylbut-2-en-1-yl diphosphate synthase (flavodoxin)"/>
    <property type="match status" value="1"/>
</dbReference>
<name>K1U5M8_9ZZZZ</name>
<dbReference type="GO" id="GO:0046429">
    <property type="term" value="F:4-hydroxy-3-methylbut-2-en-1-yl diphosphate synthase activity (ferredoxin)"/>
    <property type="evidence" value="ECO:0007669"/>
    <property type="project" value="InterPro"/>
</dbReference>
<evidence type="ECO:0000256" key="4">
    <source>
        <dbReference type="ARBA" id="ARBA00023004"/>
    </source>
</evidence>
<keyword evidence="4" id="KW-0408">Iron</keyword>
<dbReference type="EMBL" id="AJWY01000910">
    <property type="protein sequence ID" value="EKC80512.1"/>
    <property type="molecule type" value="Genomic_DNA"/>
</dbReference>
<keyword evidence="2" id="KW-0479">Metal-binding</keyword>
<evidence type="ECO:0000256" key="6">
    <source>
        <dbReference type="ARBA" id="ARBA00023229"/>
    </source>
</evidence>
<keyword evidence="6" id="KW-0414">Isoprene biosynthesis</keyword>
<protein>
    <submittedName>
        <fullName evidence="8">4-hydroxy-3-methylbut-2-en-1-yl diphosphate synthase</fullName>
    </submittedName>
</protein>
<evidence type="ECO:0000256" key="5">
    <source>
        <dbReference type="ARBA" id="ARBA00023014"/>
    </source>
</evidence>